<dbReference type="OrthoDB" id="2337140at2759"/>
<evidence type="ECO:0000313" key="2">
    <source>
        <dbReference type="EMBL" id="KAJ8345903.1"/>
    </source>
</evidence>
<dbReference type="PANTHER" id="PTHR16155:SF18">
    <property type="entry name" value="STERILE ALPHA MOTIF DOMAIN-CONTAINING PROTEIN 9-LIKE"/>
    <property type="match status" value="1"/>
</dbReference>
<dbReference type="GO" id="GO:0005737">
    <property type="term" value="C:cytoplasm"/>
    <property type="evidence" value="ECO:0007669"/>
    <property type="project" value="TreeGrafter"/>
</dbReference>
<dbReference type="EMBL" id="JAINUF010000012">
    <property type="protein sequence ID" value="KAJ8345903.1"/>
    <property type="molecule type" value="Genomic_DNA"/>
</dbReference>
<gene>
    <name evidence="2" type="ORF">SKAU_G00300960</name>
</gene>
<proteinExistence type="predicted"/>
<evidence type="ECO:0000313" key="3">
    <source>
        <dbReference type="Proteomes" id="UP001152622"/>
    </source>
</evidence>
<sequence length="904" mass="103190">MQSDHYIPNSGQGRTNMDSSLRNSLPSLEILYANQCETSPVPKDLATSTEAYFYHGGQVQWLNFFLAEKKAGPGSPAGLSFIKRDGYRSVAQQVDRQRQSRLSISSVHLLHQPGSGGTTLAMQVLWDFRKKLRCAVLRDSEAQVQHIARQTIALFQAGGPENNTTVLLLIDNLPKADTLERGLVQCVASSRVHGKVPVVIILNCKRVVGGNGQSRTDIACRTELSYREKEQFIERESVLLFRGQQSERFYGFNIMRRGFSEDYVREVIIPIMDGVQRAAKSTKLLAVLALLNSYVPGSSLLKAECQAFLGPPDPIHGGPSFEDRMEPFTGLLVTFSRQENLVRMAHPLIATYCCRALEAAGLSLGETTKTLVKHFDKKHRDKSLALTISNLLVNRTTGKQFSPLIEDLRERKPRDCVTILELVCKEFPCNAFIRQALARFLYLSNLQDYSQAEKWARKAVRIMPNNSFIADTLGQLHKHHLQWKKPDSLCMELELVQKAVAAFEAQWKVAEEEDEVGQEDAGGTTWMSYFFNSSGMFGYIQVAKIIIDIFQRPKVREPVLMLNAKDELPCRSIASNNFQTFLKFKTLLASFKDKVETTFRFFECFLTYSERDKDQSYMRKNVTEICYCWYVTLGKESPRQGADGIREELKERTAASFPGLLHCLEMNKGMQEMTEITKMWKEVAHTPSPAHSLTDTLCYLLSNIALSCVHPVSPDILPFSELTSTLQRLLREERRQDREPELYFLALVSLWPGAADNIRSMDINNYVTRLQKAYEQSYQKHLRSRYIRAHFFLREGTEYSRLVHWSTVKRRLLANAKDDTQRSRAFHQWRDQADWENTELLRVQGVVKDREMFACYGQREVLVHPDNMAQVRSPGRVTFYLGFNIRGPVAFDIQYSSGPVQHPS</sequence>
<evidence type="ECO:0008006" key="4">
    <source>
        <dbReference type="Google" id="ProtNLM"/>
    </source>
</evidence>
<accession>A0A9Q1EVP9</accession>
<organism evidence="2 3">
    <name type="scientific">Synaphobranchus kaupii</name>
    <name type="common">Kaup's arrowtooth eel</name>
    <dbReference type="NCBI Taxonomy" id="118154"/>
    <lineage>
        <taxon>Eukaryota</taxon>
        <taxon>Metazoa</taxon>
        <taxon>Chordata</taxon>
        <taxon>Craniata</taxon>
        <taxon>Vertebrata</taxon>
        <taxon>Euteleostomi</taxon>
        <taxon>Actinopterygii</taxon>
        <taxon>Neopterygii</taxon>
        <taxon>Teleostei</taxon>
        <taxon>Anguilliformes</taxon>
        <taxon>Synaphobranchidae</taxon>
        <taxon>Synaphobranchus</taxon>
    </lineage>
</organism>
<dbReference type="Proteomes" id="UP001152622">
    <property type="component" value="Chromosome 12"/>
</dbReference>
<dbReference type="AlphaFoldDB" id="A0A9Q1EVP9"/>
<comment type="caution">
    <text evidence="2">The sequence shown here is derived from an EMBL/GenBank/DDBJ whole genome shotgun (WGS) entry which is preliminary data.</text>
</comment>
<reference evidence="2" key="1">
    <citation type="journal article" date="2023" name="Science">
        <title>Genome structures resolve the early diversification of teleost fishes.</title>
        <authorList>
            <person name="Parey E."/>
            <person name="Louis A."/>
            <person name="Montfort J."/>
            <person name="Bouchez O."/>
            <person name="Roques C."/>
            <person name="Iampietro C."/>
            <person name="Lluch J."/>
            <person name="Castinel A."/>
            <person name="Donnadieu C."/>
            <person name="Desvignes T."/>
            <person name="Floi Bucao C."/>
            <person name="Jouanno E."/>
            <person name="Wen M."/>
            <person name="Mejri S."/>
            <person name="Dirks R."/>
            <person name="Jansen H."/>
            <person name="Henkel C."/>
            <person name="Chen W.J."/>
            <person name="Zahm M."/>
            <person name="Cabau C."/>
            <person name="Klopp C."/>
            <person name="Thompson A.W."/>
            <person name="Robinson-Rechavi M."/>
            <person name="Braasch I."/>
            <person name="Lecointre G."/>
            <person name="Bobe J."/>
            <person name="Postlethwait J.H."/>
            <person name="Berthelot C."/>
            <person name="Roest Crollius H."/>
            <person name="Guiguen Y."/>
        </authorList>
    </citation>
    <scope>NUCLEOTIDE SEQUENCE</scope>
    <source>
        <strain evidence="2">WJC10195</strain>
    </source>
</reference>
<name>A0A9Q1EVP9_SYNKA</name>
<keyword evidence="3" id="KW-1185">Reference proteome</keyword>
<dbReference type="PANTHER" id="PTHR16155">
    <property type="entry name" value="DED DOMAIN-CONTAINING PROTEIN"/>
    <property type="match status" value="1"/>
</dbReference>
<evidence type="ECO:0000256" key="1">
    <source>
        <dbReference type="SAM" id="MobiDB-lite"/>
    </source>
</evidence>
<feature type="region of interest" description="Disordered" evidence="1">
    <location>
        <begin position="1"/>
        <end position="20"/>
    </location>
</feature>
<protein>
    <recommendedName>
        <fullName evidence="4">Sterile alpha motif domain-containing protein 9-like</fullName>
    </recommendedName>
</protein>